<comment type="caution">
    <text evidence="1">The sequence shown here is derived from an EMBL/GenBank/DDBJ whole genome shotgun (WGS) entry which is preliminary data.</text>
</comment>
<evidence type="ECO:0000313" key="2">
    <source>
        <dbReference type="Proteomes" id="UP000438448"/>
    </source>
</evidence>
<gene>
    <name evidence="1" type="ORF">NRB20_39030</name>
</gene>
<organism evidence="1 2">
    <name type="scientific">Nocardia macrotermitis</name>
    <dbReference type="NCBI Taxonomy" id="2585198"/>
    <lineage>
        <taxon>Bacteria</taxon>
        <taxon>Bacillati</taxon>
        <taxon>Actinomycetota</taxon>
        <taxon>Actinomycetes</taxon>
        <taxon>Mycobacteriales</taxon>
        <taxon>Nocardiaceae</taxon>
        <taxon>Nocardia</taxon>
    </lineage>
</organism>
<evidence type="ECO:0000313" key="1">
    <source>
        <dbReference type="EMBL" id="MQY20795.1"/>
    </source>
</evidence>
<name>A0A7K0D4W7_9NOCA</name>
<protein>
    <submittedName>
        <fullName evidence="1">Uncharacterized protein</fullName>
    </submittedName>
</protein>
<reference evidence="1 2" key="1">
    <citation type="submission" date="2019-10" db="EMBL/GenBank/DDBJ databases">
        <title>Nocardia macrotermitis sp. nov. and Nocardia aurantia sp. nov., isolated from the gut of fungus growing-termite Macrotermes natalensis.</title>
        <authorList>
            <person name="Benndorf R."/>
            <person name="Schwitalla J."/>
            <person name="Martin K."/>
            <person name="De Beer W."/>
            <person name="Kaster A.-K."/>
            <person name="Vollmers J."/>
            <person name="Poulsen M."/>
            <person name="Beemelmanns C."/>
        </authorList>
    </citation>
    <scope>NUCLEOTIDE SEQUENCE [LARGE SCALE GENOMIC DNA]</scope>
    <source>
        <strain evidence="1 2">RB20</strain>
    </source>
</reference>
<accession>A0A7K0D4W7</accession>
<dbReference type="Proteomes" id="UP000438448">
    <property type="component" value="Unassembled WGS sequence"/>
</dbReference>
<dbReference type="AlphaFoldDB" id="A0A7K0D4W7"/>
<proteinExistence type="predicted"/>
<keyword evidence="2" id="KW-1185">Reference proteome</keyword>
<dbReference type="EMBL" id="WEGK01000007">
    <property type="protein sequence ID" value="MQY20795.1"/>
    <property type="molecule type" value="Genomic_DNA"/>
</dbReference>
<sequence length="60" mass="5946">MTWAVSRARAIAPIGPESPGGATASFTASAAAATAPKRAPTSAMTSANSSSDWAKLRVLA</sequence>